<dbReference type="PROSITE" id="PS00479">
    <property type="entry name" value="ZF_DAG_PE_1"/>
    <property type="match status" value="1"/>
</dbReference>
<feature type="region of interest" description="Disordered" evidence="1">
    <location>
        <begin position="1559"/>
        <end position="1699"/>
    </location>
</feature>
<comment type="caution">
    <text evidence="3">The sequence shown here is derived from an EMBL/GenBank/DDBJ whole genome shotgun (WGS) entry which is preliminary data.</text>
</comment>
<feature type="compositionally biased region" description="Basic and acidic residues" evidence="1">
    <location>
        <begin position="1681"/>
        <end position="1699"/>
    </location>
</feature>
<evidence type="ECO:0000313" key="4">
    <source>
        <dbReference type="Proteomes" id="UP000828390"/>
    </source>
</evidence>
<feature type="compositionally biased region" description="Polar residues" evidence="1">
    <location>
        <begin position="1580"/>
        <end position="1591"/>
    </location>
</feature>
<evidence type="ECO:0000259" key="2">
    <source>
        <dbReference type="PROSITE" id="PS00479"/>
    </source>
</evidence>
<accession>A0A9D4RIB3</accession>
<dbReference type="InterPro" id="IPR002219">
    <property type="entry name" value="PKC_DAG/PE"/>
</dbReference>
<feature type="region of interest" description="Disordered" evidence="1">
    <location>
        <begin position="1082"/>
        <end position="1101"/>
    </location>
</feature>
<feature type="region of interest" description="Disordered" evidence="1">
    <location>
        <begin position="254"/>
        <end position="300"/>
    </location>
</feature>
<feature type="domain" description="Phorbol-ester/DAG-type" evidence="2">
    <location>
        <begin position="71"/>
        <end position="118"/>
    </location>
</feature>
<reference evidence="3" key="2">
    <citation type="submission" date="2020-11" db="EMBL/GenBank/DDBJ databases">
        <authorList>
            <person name="McCartney M.A."/>
            <person name="Auch B."/>
            <person name="Kono T."/>
            <person name="Mallez S."/>
            <person name="Becker A."/>
            <person name="Gohl D.M."/>
            <person name="Silverstein K.A.T."/>
            <person name="Koren S."/>
            <person name="Bechman K.B."/>
            <person name="Herman A."/>
            <person name="Abrahante J.E."/>
            <person name="Garbe J."/>
        </authorList>
    </citation>
    <scope>NUCLEOTIDE SEQUENCE</scope>
    <source>
        <strain evidence="3">Duluth1</strain>
        <tissue evidence="3">Whole animal</tissue>
    </source>
</reference>
<feature type="compositionally biased region" description="Basic and acidic residues" evidence="1">
    <location>
        <begin position="255"/>
        <end position="269"/>
    </location>
</feature>
<evidence type="ECO:0000313" key="3">
    <source>
        <dbReference type="EMBL" id="KAH3868603.1"/>
    </source>
</evidence>
<feature type="compositionally biased region" description="Basic and acidic residues" evidence="1">
    <location>
        <begin position="731"/>
        <end position="745"/>
    </location>
</feature>
<feature type="region of interest" description="Disordered" evidence="1">
    <location>
        <begin position="731"/>
        <end position="754"/>
    </location>
</feature>
<feature type="compositionally biased region" description="Polar residues" evidence="1">
    <location>
        <begin position="1618"/>
        <end position="1635"/>
    </location>
</feature>
<dbReference type="EMBL" id="JAIWYP010000002">
    <property type="protein sequence ID" value="KAH3868603.1"/>
    <property type="molecule type" value="Genomic_DNA"/>
</dbReference>
<proteinExistence type="predicted"/>
<feature type="compositionally biased region" description="Low complexity" evidence="1">
    <location>
        <begin position="279"/>
        <end position="288"/>
    </location>
</feature>
<feature type="compositionally biased region" description="Basic and acidic residues" evidence="1">
    <location>
        <begin position="1636"/>
        <end position="1654"/>
    </location>
</feature>
<name>A0A9D4RIB3_DREPO</name>
<sequence length="1728" mass="194671">MKGVSSSPAICTVVRSKACQIRRSLSRNSIDVKGAFVLEKVWTFEGEDIGHGSQDNLSESDDARDAWCSKHCWFLSTNLLTSQSCARCLKRILPKRAVYKCKACKRLCHLKCAAEPNCGTFLDSSIYSPKAEGVFSRKRPAEKPADMNLQAFVADHDCSPMQSCKFVRKETPKRHNGKRPFQRLDIHKQNGGIEFTERAYSLDEELPHDSTIDKKQIVDSGLSGELQKSHKKQGIFSLRENIVKRCRSIKKKVKNIRDKSFSSEEKPSMEEEPSSQCTSRSSADPDAQASDDREAWARSPVRTRLRTRQLELRRESMRAKILGKKRLERNPENSTWPTFRKSGRPLPAFDKALDGICDRLEVVEQRVCKLETSIPLEIAEWRKLQKQFQMEVITDNSKCQDQYAEKTYKETCPKRLEAEGQFVSTSSGTTSDEIYVVPEYPSIKSYDLSGHMMHNTVHMGYGLDNMMPGSDAISQKEHSVMYSPITSNNDSMPSGLYNKNLLNVQSRRRGDDYIDHQTSTPVTAREMSFRSASRNYEKTHQIRHTNVTTISVDHSYTSESHAELVAPAKSVEKEKKYEFEMGTKVGCAVKKSDCLDDVDGPQTHVFRADEKYISEEFKFENAPRSPKEKVLSPEQLAVKSFLSKRSSEQKKPNIVVSNITSKVQSADLCQSADTECPDLQSPGIVRQLISHFNQSPPIASSTFYEGSHLSPSFTFRHDPEASHYSFAKIDHEESNSDHRQEEKGPSKNASSRSDLEHTFVLRNDSQMIYTNASEDLPGYTRNHSFFVGSTLGAAGQTYLDDSESEHREPVIRMEVKADIETDAPREFDRLVKSSKSDQRPSPGSVSKDCLSLTNVTELTGDYFNSFADVRENVGKCDAANVSRFQRDQLRPTSRGKIDETGDGRKPPCIRKYNHYVPDVDFLKEAKKRLETFRKKRSGEADAGITLEKLPRIPVSMDSDVKPAGVNGICAYVETCCLPEKHFDCLTTGSRVYLKDAHENALAKNKCSPQKALDEVSNSGKKIYENPAETNKETGKNGTIDCKHMVDSTKEFEDIEKQLQEQSLASKHRISLSLTHLPNIDSLSHEQSHRQKSFSCTNSIDGDARSLMNDSARYHFLNDKGMIKISSPSLKLLCEDQGNAPRKPRSRRYNNIDEESDVEESESGSEMSGEYFVDSKFHIPQLNYGKTSSEIGSRQSKSDTVYSEMTEMTPSTELDENRQLDLENHHFEEMLKDVDAYQKDMDAVVSWINNRYNDDEDVGEYEHELEMLMNEQEGSHSVETDGFHSVKTEPGSSDHQIGSCSNLQSPSDDSVYYSVLGQSLELKNVVSPGRMDQFNNPVTKMDDELCAGLMETLKNGSVQDVTDFLNSDRTISELEIRQATLWALEKENFEITMLLLNDICKLICAAEEDNCVDVFPAYRESKRWKPIFVILTKQNFQGDWDTFMGFPVYRRRYDLVNSEAAMVVNSVFVRKHPLKVEDFKTVKRALDSVDLHKQHRNITLINACSCKSKKNGKVIKKGLCIVIHCLIKGFIPFDEEPFPKELSGIPVDVREGYFRLGVGTPIGESNAQGDTSVEGEDTEQDISGSSGSLGTKSETHSESESRSQISGSETRSRSKTEHVNSQSSLSVGGQSNSRSCSDIEEKEGGKIQRQMEKKAASKNSSPDSKFSVDSFKRLPSPRKRVGKESPQKKTKRVLDDHSYETDSDIGELVAKAMGPGGDVMLHNNNVQYK</sequence>
<feature type="region of interest" description="Disordered" evidence="1">
    <location>
        <begin position="1134"/>
        <end position="1165"/>
    </location>
</feature>
<dbReference type="Proteomes" id="UP000828390">
    <property type="component" value="Unassembled WGS sequence"/>
</dbReference>
<feature type="compositionally biased region" description="Acidic residues" evidence="1">
    <location>
        <begin position="1151"/>
        <end position="1162"/>
    </location>
</feature>
<reference evidence="3" key="1">
    <citation type="journal article" date="2019" name="bioRxiv">
        <title>The Genome of the Zebra Mussel, Dreissena polymorpha: A Resource for Invasive Species Research.</title>
        <authorList>
            <person name="McCartney M.A."/>
            <person name="Auch B."/>
            <person name="Kono T."/>
            <person name="Mallez S."/>
            <person name="Zhang Y."/>
            <person name="Obille A."/>
            <person name="Becker A."/>
            <person name="Abrahante J.E."/>
            <person name="Garbe J."/>
            <person name="Badalamenti J.P."/>
            <person name="Herman A."/>
            <person name="Mangelson H."/>
            <person name="Liachko I."/>
            <person name="Sullivan S."/>
            <person name="Sone E.D."/>
            <person name="Koren S."/>
            <person name="Silverstein K.A.T."/>
            <person name="Beckman K.B."/>
            <person name="Gohl D.M."/>
        </authorList>
    </citation>
    <scope>NUCLEOTIDE SEQUENCE</scope>
    <source>
        <strain evidence="3">Duluth1</strain>
        <tissue evidence="3">Whole animal</tissue>
    </source>
</reference>
<protein>
    <recommendedName>
        <fullName evidence="2">Phorbol-ester/DAG-type domain-containing protein</fullName>
    </recommendedName>
</protein>
<keyword evidence="4" id="KW-1185">Reference proteome</keyword>
<feature type="non-terminal residue" evidence="3">
    <location>
        <position position="1728"/>
    </location>
</feature>
<organism evidence="3 4">
    <name type="scientific">Dreissena polymorpha</name>
    <name type="common">Zebra mussel</name>
    <name type="synonym">Mytilus polymorpha</name>
    <dbReference type="NCBI Taxonomy" id="45954"/>
    <lineage>
        <taxon>Eukaryota</taxon>
        <taxon>Metazoa</taxon>
        <taxon>Spiralia</taxon>
        <taxon>Lophotrochozoa</taxon>
        <taxon>Mollusca</taxon>
        <taxon>Bivalvia</taxon>
        <taxon>Autobranchia</taxon>
        <taxon>Heteroconchia</taxon>
        <taxon>Euheterodonta</taxon>
        <taxon>Imparidentia</taxon>
        <taxon>Neoheterodontei</taxon>
        <taxon>Myida</taxon>
        <taxon>Dreissenoidea</taxon>
        <taxon>Dreissenidae</taxon>
        <taxon>Dreissena</taxon>
    </lineage>
</organism>
<gene>
    <name evidence="3" type="ORF">DPMN_031753</name>
</gene>
<evidence type="ECO:0000256" key="1">
    <source>
        <dbReference type="SAM" id="MobiDB-lite"/>
    </source>
</evidence>